<evidence type="ECO:0000259" key="2">
    <source>
        <dbReference type="Pfam" id="PF02470"/>
    </source>
</evidence>
<dbReference type="Pfam" id="PF02470">
    <property type="entry name" value="MlaD"/>
    <property type="match status" value="1"/>
</dbReference>
<keyword evidence="4" id="KW-1185">Reference proteome</keyword>
<feature type="transmembrane region" description="Helical" evidence="1">
    <location>
        <begin position="12"/>
        <end position="31"/>
    </location>
</feature>
<keyword evidence="1" id="KW-1133">Transmembrane helix</keyword>
<protein>
    <submittedName>
        <fullName evidence="3">MCE family protein</fullName>
    </submittedName>
</protein>
<dbReference type="InterPro" id="IPR052336">
    <property type="entry name" value="MlaD_Phospholipid_Transporter"/>
</dbReference>
<feature type="domain" description="Mce/MlaD" evidence="2">
    <location>
        <begin position="42"/>
        <end position="117"/>
    </location>
</feature>
<dbReference type="RefSeq" id="WP_136836260.1">
    <property type="nucleotide sequence ID" value="NZ_SWBQ01000003.1"/>
</dbReference>
<dbReference type="PANTHER" id="PTHR33371:SF4">
    <property type="entry name" value="INTERMEMBRANE PHOSPHOLIPID TRANSPORT SYSTEM BINDING PROTEIN MLAD"/>
    <property type="match status" value="1"/>
</dbReference>
<evidence type="ECO:0000313" key="4">
    <source>
        <dbReference type="Proteomes" id="UP000307244"/>
    </source>
</evidence>
<dbReference type="AlphaFoldDB" id="A0A4U1CFV6"/>
<reference evidence="3 4" key="1">
    <citation type="submission" date="2019-04" db="EMBL/GenBank/DDBJ databases">
        <title>Pedobacter sp. RP-3-15 sp. nov., isolated from Arctic soil.</title>
        <authorList>
            <person name="Dahal R.H."/>
            <person name="Kim D.-U."/>
        </authorList>
    </citation>
    <scope>NUCLEOTIDE SEQUENCE [LARGE SCALE GENOMIC DNA]</scope>
    <source>
        <strain evidence="3 4">RP-3-15</strain>
    </source>
</reference>
<keyword evidence="1" id="KW-0812">Transmembrane</keyword>
<dbReference type="InterPro" id="IPR003399">
    <property type="entry name" value="Mce/MlaD"/>
</dbReference>
<evidence type="ECO:0000313" key="3">
    <source>
        <dbReference type="EMBL" id="TKC05998.1"/>
    </source>
</evidence>
<keyword evidence="1" id="KW-0472">Membrane</keyword>
<dbReference type="OrthoDB" id="9771725at2"/>
<accession>A0A4U1CFV6</accession>
<dbReference type="Proteomes" id="UP000307244">
    <property type="component" value="Unassembled WGS sequence"/>
</dbReference>
<dbReference type="PANTHER" id="PTHR33371">
    <property type="entry name" value="INTERMEMBRANE PHOSPHOLIPID TRANSPORT SYSTEM BINDING PROTEIN MLAD-RELATED"/>
    <property type="match status" value="1"/>
</dbReference>
<organism evidence="3 4">
    <name type="scientific">Pedobacter frigoris</name>
    <dbReference type="NCBI Taxonomy" id="2571272"/>
    <lineage>
        <taxon>Bacteria</taxon>
        <taxon>Pseudomonadati</taxon>
        <taxon>Bacteroidota</taxon>
        <taxon>Sphingobacteriia</taxon>
        <taxon>Sphingobacteriales</taxon>
        <taxon>Sphingobacteriaceae</taxon>
        <taxon>Pedobacter</taxon>
    </lineage>
</organism>
<proteinExistence type="predicted"/>
<dbReference type="EMBL" id="SWBQ01000003">
    <property type="protein sequence ID" value="TKC05998.1"/>
    <property type="molecule type" value="Genomic_DNA"/>
</dbReference>
<gene>
    <name evidence="3" type="ORF">FA047_11710</name>
</gene>
<sequence>MQATDNRRKVVVGGFILLGLAIFILGVFTLGSQKKAFVKSFTVDVVFNDIQGLKTGNNVWFSGVKIGTIKKIQFYGTSQVQVFLNIEEEAHKYIHKDAAASISSDGLIGNKIIVITGGTPKFPFVEDGDRLRVNSTLSTDDIMKTFQVNNKNLVDVTSDFKILARSLVEGKGTVGALLTDQQIATDFKAIVLNLRNTTASANKMALELDAFTKTLNTKGGLADKLLTDTAVFAKLQASVNELQKTASSASALSENLNKASAKLTQTDNAVGILLNDQKTAEQVKAIMMNMETSSKKLDENLEALQHNFLLRGFFKKKAKAEAEAKK</sequence>
<evidence type="ECO:0000256" key="1">
    <source>
        <dbReference type="SAM" id="Phobius"/>
    </source>
</evidence>
<comment type="caution">
    <text evidence="3">The sequence shown here is derived from an EMBL/GenBank/DDBJ whole genome shotgun (WGS) entry which is preliminary data.</text>
</comment>
<name>A0A4U1CFV6_9SPHI</name>